<dbReference type="EMBL" id="KZ303855">
    <property type="protein sequence ID" value="PHZ10347.1"/>
    <property type="molecule type" value="Genomic_DNA"/>
</dbReference>
<dbReference type="CDD" id="cd21372">
    <property type="entry name" value="cwf21_CWC21-like"/>
    <property type="match status" value="1"/>
</dbReference>
<proteinExistence type="inferred from homology"/>
<dbReference type="InterPro" id="IPR051372">
    <property type="entry name" value="CWC21"/>
</dbReference>
<dbReference type="PANTHER" id="PTHR36562:SF5">
    <property type="entry name" value="SERINE_ARGININE REPETITIVE MATRIX 2"/>
    <property type="match status" value="1"/>
</dbReference>
<dbReference type="Gene3D" id="6.10.140.420">
    <property type="match status" value="1"/>
</dbReference>
<evidence type="ECO:0000313" key="9">
    <source>
        <dbReference type="EMBL" id="PHZ10347.1"/>
    </source>
</evidence>
<dbReference type="Pfam" id="PF08312">
    <property type="entry name" value="cwf21"/>
    <property type="match status" value="1"/>
</dbReference>
<keyword evidence="4" id="KW-0747">Spliceosome</keyword>
<evidence type="ECO:0000259" key="8">
    <source>
        <dbReference type="SMART" id="SM01115"/>
    </source>
</evidence>
<evidence type="ECO:0000256" key="3">
    <source>
        <dbReference type="ARBA" id="ARBA00022664"/>
    </source>
</evidence>
<comment type="subcellular location">
    <subcellularLocation>
        <location evidence="1">Nucleus</location>
    </subcellularLocation>
</comment>
<sequence>MYNGIGLTTPRGSGTNGYVTRNLSFVKPPPQRKDEPKEESGPKLKKANAAILEHNRKRQVEVKCMELRIKLEDEGVDDEEIETRVEELREKLLQESQPIDAKKLKEHDVHELAAAKEKELEKMRRALRIKEDRAEGAAFR</sequence>
<name>A0A2G4SNI5_RHIZD</name>
<evidence type="ECO:0000256" key="2">
    <source>
        <dbReference type="ARBA" id="ARBA00005954"/>
    </source>
</evidence>
<dbReference type="GO" id="GO:0005681">
    <property type="term" value="C:spliceosomal complex"/>
    <property type="evidence" value="ECO:0007669"/>
    <property type="project" value="UniProtKB-KW"/>
</dbReference>
<evidence type="ECO:0000256" key="1">
    <source>
        <dbReference type="ARBA" id="ARBA00004123"/>
    </source>
</evidence>
<comment type="similarity">
    <text evidence="2">Belongs to the CWC21 family.</text>
</comment>
<dbReference type="AlphaFoldDB" id="A0A2G4SNI5"/>
<dbReference type="GO" id="GO:0008380">
    <property type="term" value="P:RNA splicing"/>
    <property type="evidence" value="ECO:0007669"/>
    <property type="project" value="UniProtKB-KW"/>
</dbReference>
<evidence type="ECO:0000256" key="4">
    <source>
        <dbReference type="ARBA" id="ARBA00022728"/>
    </source>
</evidence>
<keyword evidence="5" id="KW-0508">mRNA splicing</keyword>
<organism evidence="9 10">
    <name type="scientific">Rhizopus microsporus ATCC 52813</name>
    <dbReference type="NCBI Taxonomy" id="1340429"/>
    <lineage>
        <taxon>Eukaryota</taxon>
        <taxon>Fungi</taxon>
        <taxon>Fungi incertae sedis</taxon>
        <taxon>Mucoromycota</taxon>
        <taxon>Mucoromycotina</taxon>
        <taxon>Mucoromycetes</taxon>
        <taxon>Mucorales</taxon>
        <taxon>Mucorineae</taxon>
        <taxon>Rhizopodaceae</taxon>
        <taxon>Rhizopus</taxon>
    </lineage>
</organism>
<feature type="compositionally biased region" description="Polar residues" evidence="7">
    <location>
        <begin position="10"/>
        <end position="23"/>
    </location>
</feature>
<accession>A0A2G4SNI5</accession>
<dbReference type="PANTHER" id="PTHR36562">
    <property type="entry name" value="SERINE/ARGININE REPETITIVE MATRIX 2"/>
    <property type="match status" value="1"/>
</dbReference>
<evidence type="ECO:0000256" key="6">
    <source>
        <dbReference type="ARBA" id="ARBA00023242"/>
    </source>
</evidence>
<dbReference type="Proteomes" id="UP000242254">
    <property type="component" value="Unassembled WGS sequence"/>
</dbReference>
<dbReference type="InterPro" id="IPR013170">
    <property type="entry name" value="mRNA_splic_Cwf21_dom"/>
</dbReference>
<feature type="domain" description="CWF21" evidence="8">
    <location>
        <begin position="52"/>
        <end position="97"/>
    </location>
</feature>
<dbReference type="GeneID" id="35438327"/>
<feature type="region of interest" description="Disordered" evidence="7">
    <location>
        <begin position="1"/>
        <end position="45"/>
    </location>
</feature>
<evidence type="ECO:0000256" key="5">
    <source>
        <dbReference type="ARBA" id="ARBA00023187"/>
    </source>
</evidence>
<gene>
    <name evidence="9" type="ORF">RHIMIDRAFT_217794</name>
</gene>
<reference evidence="9 10" key="1">
    <citation type="journal article" date="2016" name="Proc. Natl. Acad. Sci. U.S.A.">
        <title>Lipid metabolic changes in an early divergent fungus govern the establishment of a mutualistic symbiosis with endobacteria.</title>
        <authorList>
            <person name="Lastovetsky O.A."/>
            <person name="Gaspar M.L."/>
            <person name="Mondo S.J."/>
            <person name="LaButti K.M."/>
            <person name="Sandor L."/>
            <person name="Grigoriev I.V."/>
            <person name="Henry S.A."/>
            <person name="Pawlowska T.E."/>
        </authorList>
    </citation>
    <scope>NUCLEOTIDE SEQUENCE [LARGE SCALE GENOMIC DNA]</scope>
    <source>
        <strain evidence="9 10">ATCC 52813</strain>
    </source>
</reference>
<feature type="compositionally biased region" description="Basic and acidic residues" evidence="7">
    <location>
        <begin position="31"/>
        <end position="42"/>
    </location>
</feature>
<evidence type="ECO:0000256" key="7">
    <source>
        <dbReference type="SAM" id="MobiDB-lite"/>
    </source>
</evidence>
<dbReference type="STRING" id="1340429.A0A2G4SNI5"/>
<keyword evidence="3" id="KW-0507">mRNA processing</keyword>
<evidence type="ECO:0000313" key="10">
    <source>
        <dbReference type="Proteomes" id="UP000242254"/>
    </source>
</evidence>
<keyword evidence="6" id="KW-0539">Nucleus</keyword>
<keyword evidence="10" id="KW-1185">Reference proteome</keyword>
<dbReference type="SMART" id="SM01115">
    <property type="entry name" value="cwf21"/>
    <property type="match status" value="1"/>
</dbReference>
<dbReference type="GO" id="GO:0006397">
    <property type="term" value="P:mRNA processing"/>
    <property type="evidence" value="ECO:0007669"/>
    <property type="project" value="UniProtKB-KW"/>
</dbReference>
<dbReference type="RefSeq" id="XP_023464055.1">
    <property type="nucleotide sequence ID" value="XM_023607337.1"/>
</dbReference>
<protein>
    <submittedName>
        <fullName evidence="9">Cwf21-domain-containing protein</fullName>
    </submittedName>
</protein>